<feature type="compositionally biased region" description="Basic residues" evidence="2">
    <location>
        <begin position="160"/>
        <end position="170"/>
    </location>
</feature>
<feature type="domain" description="Choline kinase N-terminal" evidence="3">
    <location>
        <begin position="255"/>
        <end position="326"/>
    </location>
</feature>
<feature type="region of interest" description="Disordered" evidence="2">
    <location>
        <begin position="1"/>
        <end position="35"/>
    </location>
</feature>
<evidence type="ECO:0000259" key="3">
    <source>
        <dbReference type="Pfam" id="PF04428"/>
    </source>
</evidence>
<dbReference type="OrthoDB" id="10267235at2759"/>
<dbReference type="GO" id="GO:0004305">
    <property type="term" value="F:ethanolamine kinase activity"/>
    <property type="evidence" value="ECO:0007669"/>
    <property type="project" value="TreeGrafter"/>
</dbReference>
<comment type="caution">
    <text evidence="4">The sequence shown here is derived from an EMBL/GenBank/DDBJ whole genome shotgun (WGS) entry which is preliminary data.</text>
</comment>
<dbReference type="Pfam" id="PF04428">
    <property type="entry name" value="Choline_kin_N"/>
    <property type="match status" value="1"/>
</dbReference>
<dbReference type="InterPro" id="IPR011009">
    <property type="entry name" value="Kinase-like_dom_sf"/>
</dbReference>
<dbReference type="Gene3D" id="3.90.1200.10">
    <property type="match status" value="1"/>
</dbReference>
<name>A0A9P4JT92_9PLEO</name>
<accession>A0A9P4JT92</accession>
<dbReference type="PANTHER" id="PTHR22603">
    <property type="entry name" value="CHOLINE/ETHANOALAMINE KINASE"/>
    <property type="match status" value="1"/>
</dbReference>
<feature type="compositionally biased region" description="Basic and acidic residues" evidence="2">
    <location>
        <begin position="76"/>
        <end position="86"/>
    </location>
</feature>
<dbReference type="CDD" id="cd05157">
    <property type="entry name" value="ETNK_euk"/>
    <property type="match status" value="1"/>
</dbReference>
<evidence type="ECO:0000313" key="5">
    <source>
        <dbReference type="Proteomes" id="UP000799536"/>
    </source>
</evidence>
<dbReference type="EMBL" id="ML993866">
    <property type="protein sequence ID" value="KAF2204902.1"/>
    <property type="molecule type" value="Genomic_DNA"/>
</dbReference>
<evidence type="ECO:0000313" key="4">
    <source>
        <dbReference type="EMBL" id="KAF2204902.1"/>
    </source>
</evidence>
<dbReference type="InterPro" id="IPR007521">
    <property type="entry name" value="Choline_kin_N"/>
</dbReference>
<keyword evidence="4" id="KW-0418">Kinase</keyword>
<dbReference type="GO" id="GO:0006646">
    <property type="term" value="P:phosphatidylethanolamine biosynthetic process"/>
    <property type="evidence" value="ECO:0007669"/>
    <property type="project" value="TreeGrafter"/>
</dbReference>
<feature type="region of interest" description="Disordered" evidence="2">
    <location>
        <begin position="157"/>
        <end position="197"/>
    </location>
</feature>
<dbReference type="Proteomes" id="UP000799536">
    <property type="component" value="Unassembled WGS sequence"/>
</dbReference>
<reference evidence="4" key="1">
    <citation type="journal article" date="2020" name="Stud. Mycol.">
        <title>101 Dothideomycetes genomes: a test case for predicting lifestyles and emergence of pathogens.</title>
        <authorList>
            <person name="Haridas S."/>
            <person name="Albert R."/>
            <person name="Binder M."/>
            <person name="Bloem J."/>
            <person name="Labutti K."/>
            <person name="Salamov A."/>
            <person name="Andreopoulos B."/>
            <person name="Baker S."/>
            <person name="Barry K."/>
            <person name="Bills G."/>
            <person name="Bluhm B."/>
            <person name="Cannon C."/>
            <person name="Castanera R."/>
            <person name="Culley D."/>
            <person name="Daum C."/>
            <person name="Ezra D."/>
            <person name="Gonzalez J."/>
            <person name="Henrissat B."/>
            <person name="Kuo A."/>
            <person name="Liang C."/>
            <person name="Lipzen A."/>
            <person name="Lutzoni F."/>
            <person name="Magnuson J."/>
            <person name="Mondo S."/>
            <person name="Nolan M."/>
            <person name="Ohm R."/>
            <person name="Pangilinan J."/>
            <person name="Park H.-J."/>
            <person name="Ramirez L."/>
            <person name="Alfaro M."/>
            <person name="Sun H."/>
            <person name="Tritt A."/>
            <person name="Yoshinaga Y."/>
            <person name="Zwiers L.-H."/>
            <person name="Turgeon B."/>
            <person name="Goodwin S."/>
            <person name="Spatafora J."/>
            <person name="Crous P."/>
            <person name="Grigoriev I."/>
        </authorList>
    </citation>
    <scope>NUCLEOTIDE SEQUENCE</scope>
    <source>
        <strain evidence="4">ATCC 74209</strain>
    </source>
</reference>
<keyword evidence="5" id="KW-1185">Reference proteome</keyword>
<protein>
    <submittedName>
        <fullName evidence="4">Kinase-like protein</fullName>
    </submittedName>
</protein>
<dbReference type="SUPFAM" id="SSF56112">
    <property type="entry name" value="Protein kinase-like (PK-like)"/>
    <property type="match status" value="1"/>
</dbReference>
<feature type="region of interest" description="Disordered" evidence="2">
    <location>
        <begin position="48"/>
        <end position="108"/>
    </location>
</feature>
<organism evidence="4 5">
    <name type="scientific">Delitschia confertaspora ATCC 74209</name>
    <dbReference type="NCBI Taxonomy" id="1513339"/>
    <lineage>
        <taxon>Eukaryota</taxon>
        <taxon>Fungi</taxon>
        <taxon>Dikarya</taxon>
        <taxon>Ascomycota</taxon>
        <taxon>Pezizomycotina</taxon>
        <taxon>Dothideomycetes</taxon>
        <taxon>Pleosporomycetidae</taxon>
        <taxon>Pleosporales</taxon>
        <taxon>Delitschiaceae</taxon>
        <taxon>Delitschia</taxon>
    </lineage>
</organism>
<dbReference type="PANTHER" id="PTHR22603:SF93">
    <property type="entry name" value="RE24176P"/>
    <property type="match status" value="1"/>
</dbReference>
<feature type="compositionally biased region" description="Low complexity" evidence="2">
    <location>
        <begin position="171"/>
        <end position="194"/>
    </location>
</feature>
<evidence type="ECO:0000256" key="2">
    <source>
        <dbReference type="SAM" id="MobiDB-lite"/>
    </source>
</evidence>
<dbReference type="GO" id="GO:0005737">
    <property type="term" value="C:cytoplasm"/>
    <property type="evidence" value="ECO:0007669"/>
    <property type="project" value="TreeGrafter"/>
</dbReference>
<feature type="compositionally biased region" description="Basic and acidic residues" evidence="2">
    <location>
        <begin position="733"/>
        <end position="752"/>
    </location>
</feature>
<sequence length="831" mass="93637">MSSETGRLQDPDSAHESLSPQISRTSTRDGGSAGKDVVNKLFESFSLPASTAEPVPIRPSLIAKQKDTDQSGEFFDPERRPREHRASISGKRLSGRPSKEALETLSSSKRQSFVENAALAAALLSQDDPDSSAPQTQHRHSYDRVINQIGEWIKNEKARRAARRAKRNAHGSHTAAATDDAASSANARRASQSSEGSVALEQLTDILERNISLKSNDDNPQRRRMSVLAAHGAHGAHKIVNIMKRNSTITSDTDFVDGEPIVPKCEAILDNSKTLAYSGGSAESEADTAKGSSKDNEAWASFKYEILRITHTLRLKGWRRVSLERSGDIEVERLSGALTNAVYVVSPPKQLFSKEEQNGMAGPLPKNPPPKLLLRIYGPQVEHLIDREAELQILRRLARKRIGPRLLGTFTNGRFEEFFHAKTLTPQDLRTPDTSKQIAKRMRELHEGIELEKQEREDGPFVWRNWDKWVDRCEQIVTWLDQQILESKTETQCEKWRRHGLVCGVEWPVFRQLIEKYRAWLDEQYGGAKKVNERLVFAHNDTQYGNILRLIPAGESPLLLPANEHKRLVVIDFEYANANLPGLEFANHFTEWCYNYHDPTHPHICNTSVYPTPAEQHRFIRSYLLHNPSFKAPGGSATNPPTPSLDALPSSGSMTSLVATNPSSSISAFMLDSRAPPGAYGYHEQEAEREKKVEEETKRLMAETRLWRLANSAQWVAWGIVQANIPGLPDFDNEAKKGEKKEDEDWDRMSPEARELESATLEMRVEAKYEGKEEKVKEDGAPAQAEDEEFDYLGYAQDRAMFVWGDAIKLGIVKEEEVPEDLRKRVKIVEF</sequence>
<keyword evidence="4" id="KW-0808">Transferase</keyword>
<dbReference type="GO" id="GO:0004103">
    <property type="term" value="F:choline kinase activity"/>
    <property type="evidence" value="ECO:0007669"/>
    <property type="project" value="TreeGrafter"/>
</dbReference>
<dbReference type="Gene3D" id="3.30.200.20">
    <property type="entry name" value="Phosphorylase Kinase, domain 1"/>
    <property type="match status" value="1"/>
</dbReference>
<dbReference type="AlphaFoldDB" id="A0A9P4JT92"/>
<feature type="region of interest" description="Disordered" evidence="2">
    <location>
        <begin position="730"/>
        <end position="752"/>
    </location>
</feature>
<evidence type="ECO:0000256" key="1">
    <source>
        <dbReference type="ARBA" id="ARBA00038211"/>
    </source>
</evidence>
<dbReference type="Pfam" id="PF01633">
    <property type="entry name" value="Choline_kinase"/>
    <property type="match status" value="1"/>
</dbReference>
<comment type="similarity">
    <text evidence="1">Belongs to the choline/ethanolamine kinase family.</text>
</comment>
<gene>
    <name evidence="4" type="ORF">GQ43DRAFT_460386</name>
</gene>
<feature type="compositionally biased region" description="Polar residues" evidence="2">
    <location>
        <begin position="16"/>
        <end position="29"/>
    </location>
</feature>
<proteinExistence type="inferred from homology"/>